<protein>
    <submittedName>
        <fullName evidence="2">Uncharacterized protein</fullName>
    </submittedName>
</protein>
<feature type="transmembrane region" description="Helical" evidence="1">
    <location>
        <begin position="20"/>
        <end position="41"/>
    </location>
</feature>
<proteinExistence type="predicted"/>
<reference evidence="2 3" key="1">
    <citation type="journal article" date="2015" name="Int. J. Syst. Evol. Microbiol.">
        <title>Flavisolibacter ginsenosidimutans sp. nov., with ginsenoside-converting activity isolated from soil used for cultivating ginseng.</title>
        <authorList>
            <person name="Zhao Y."/>
            <person name="Liu Q."/>
            <person name="Kang M.S."/>
            <person name="Jin F."/>
            <person name="Yu H."/>
            <person name="Im W.T."/>
        </authorList>
    </citation>
    <scope>NUCLEOTIDE SEQUENCE [LARGE SCALE GENOMIC DNA]</scope>
    <source>
        <strain evidence="2 3">Gsoil 636</strain>
    </source>
</reference>
<sequence>MQQSHALQVALQDRPKIFKIVVLCLFSLSVLTVIVCAVYSLRNEKTPVNPIHGAKQPFSQPVYTSLPTAKR</sequence>
<dbReference type="KEGG" id="fgg:FSB75_11230"/>
<organism evidence="2 3">
    <name type="scientific">Flavisolibacter ginsenosidimutans</name>
    <dbReference type="NCBI Taxonomy" id="661481"/>
    <lineage>
        <taxon>Bacteria</taxon>
        <taxon>Pseudomonadati</taxon>
        <taxon>Bacteroidota</taxon>
        <taxon>Chitinophagia</taxon>
        <taxon>Chitinophagales</taxon>
        <taxon>Chitinophagaceae</taxon>
        <taxon>Flavisolibacter</taxon>
    </lineage>
</organism>
<dbReference type="AlphaFoldDB" id="A0A5B8UIE2"/>
<keyword evidence="1" id="KW-1133">Transmembrane helix</keyword>
<dbReference type="EMBL" id="CP042433">
    <property type="protein sequence ID" value="QEC56441.1"/>
    <property type="molecule type" value="Genomic_DNA"/>
</dbReference>
<keyword evidence="1" id="KW-0472">Membrane</keyword>
<dbReference type="RefSeq" id="WP_146787153.1">
    <property type="nucleotide sequence ID" value="NZ_BAABIO010000001.1"/>
</dbReference>
<keyword evidence="1" id="KW-0812">Transmembrane</keyword>
<accession>A0A5B8UIE2</accession>
<keyword evidence="3" id="KW-1185">Reference proteome</keyword>
<evidence type="ECO:0000313" key="2">
    <source>
        <dbReference type="EMBL" id="QEC56441.1"/>
    </source>
</evidence>
<gene>
    <name evidence="2" type="ORF">FSB75_11230</name>
</gene>
<evidence type="ECO:0000313" key="3">
    <source>
        <dbReference type="Proteomes" id="UP000321204"/>
    </source>
</evidence>
<evidence type="ECO:0000256" key="1">
    <source>
        <dbReference type="SAM" id="Phobius"/>
    </source>
</evidence>
<dbReference type="Proteomes" id="UP000321204">
    <property type="component" value="Chromosome"/>
</dbReference>
<name>A0A5B8UIE2_9BACT</name>